<feature type="compositionally biased region" description="Basic and acidic residues" evidence="1">
    <location>
        <begin position="397"/>
        <end position="410"/>
    </location>
</feature>
<dbReference type="OrthoDB" id="10578403at2759"/>
<gene>
    <name evidence="2" type="ORF">HII31_04253</name>
</gene>
<organism evidence="2 3">
    <name type="scientific">Pseudocercospora fuligena</name>
    <dbReference type="NCBI Taxonomy" id="685502"/>
    <lineage>
        <taxon>Eukaryota</taxon>
        <taxon>Fungi</taxon>
        <taxon>Dikarya</taxon>
        <taxon>Ascomycota</taxon>
        <taxon>Pezizomycotina</taxon>
        <taxon>Dothideomycetes</taxon>
        <taxon>Dothideomycetidae</taxon>
        <taxon>Mycosphaerellales</taxon>
        <taxon>Mycosphaerellaceae</taxon>
        <taxon>Pseudocercospora</taxon>
    </lineage>
</organism>
<accession>A0A8H6RNM5</accession>
<comment type="caution">
    <text evidence="2">The sequence shown here is derived from an EMBL/GenBank/DDBJ whole genome shotgun (WGS) entry which is preliminary data.</text>
</comment>
<dbReference type="EMBL" id="JABCIY010000061">
    <property type="protein sequence ID" value="KAF7194448.1"/>
    <property type="molecule type" value="Genomic_DNA"/>
</dbReference>
<name>A0A8H6RNM5_9PEZI</name>
<keyword evidence="3" id="KW-1185">Reference proteome</keyword>
<proteinExistence type="predicted"/>
<feature type="compositionally biased region" description="Polar residues" evidence="1">
    <location>
        <begin position="36"/>
        <end position="48"/>
    </location>
</feature>
<feature type="region of interest" description="Disordered" evidence="1">
    <location>
        <begin position="562"/>
        <end position="700"/>
    </location>
</feature>
<evidence type="ECO:0000256" key="1">
    <source>
        <dbReference type="SAM" id="MobiDB-lite"/>
    </source>
</evidence>
<feature type="compositionally biased region" description="Polar residues" evidence="1">
    <location>
        <begin position="624"/>
        <end position="650"/>
    </location>
</feature>
<feature type="compositionally biased region" description="Low complexity" evidence="1">
    <location>
        <begin position="589"/>
        <end position="612"/>
    </location>
</feature>
<feature type="compositionally biased region" description="Acidic residues" evidence="1">
    <location>
        <begin position="386"/>
        <end position="395"/>
    </location>
</feature>
<dbReference type="AlphaFoldDB" id="A0A8H6RNM5"/>
<reference evidence="2" key="1">
    <citation type="submission" date="2020-04" db="EMBL/GenBank/DDBJ databases">
        <title>Draft genome resource of the tomato pathogen Pseudocercospora fuligena.</title>
        <authorList>
            <person name="Zaccaron A."/>
        </authorList>
    </citation>
    <scope>NUCLEOTIDE SEQUENCE</scope>
    <source>
        <strain evidence="2">PF001</strain>
    </source>
</reference>
<evidence type="ECO:0000313" key="3">
    <source>
        <dbReference type="Proteomes" id="UP000660729"/>
    </source>
</evidence>
<feature type="region of interest" description="Disordered" evidence="1">
    <location>
        <begin position="34"/>
        <end position="433"/>
    </location>
</feature>
<evidence type="ECO:0000313" key="2">
    <source>
        <dbReference type="EMBL" id="KAF7194448.1"/>
    </source>
</evidence>
<feature type="compositionally biased region" description="Low complexity" evidence="1">
    <location>
        <begin position="272"/>
        <end position="283"/>
    </location>
</feature>
<feature type="compositionally biased region" description="Low complexity" evidence="1">
    <location>
        <begin position="292"/>
        <end position="307"/>
    </location>
</feature>
<feature type="compositionally biased region" description="Basic and acidic residues" evidence="1">
    <location>
        <begin position="97"/>
        <end position="109"/>
    </location>
</feature>
<feature type="compositionally biased region" description="Acidic residues" evidence="1">
    <location>
        <begin position="137"/>
        <end position="148"/>
    </location>
</feature>
<protein>
    <submittedName>
        <fullName evidence="2">Uncharacterized protein</fullName>
    </submittedName>
</protein>
<feature type="compositionally biased region" description="Acidic residues" evidence="1">
    <location>
        <begin position="242"/>
        <end position="255"/>
    </location>
</feature>
<feature type="compositionally biased region" description="Polar residues" evidence="1">
    <location>
        <begin position="566"/>
        <end position="588"/>
    </location>
</feature>
<feature type="compositionally biased region" description="Basic residues" evidence="1">
    <location>
        <begin position="411"/>
        <end position="423"/>
    </location>
</feature>
<dbReference type="Proteomes" id="UP000660729">
    <property type="component" value="Unassembled WGS sequence"/>
</dbReference>
<feature type="compositionally biased region" description="Polar residues" evidence="1">
    <location>
        <begin position="335"/>
        <end position="367"/>
    </location>
</feature>
<sequence>MDFPQEFLELSHETQQQLLGLVDDYFDEFPIDYFSKDSQGSASTTLESDQAENDSLETAVGPLDNLEEPVRHDTAMPTPVSGLSGDSNAGEDTAASSEDKPEELVRHDSGIPTPVSSEHEVAGPETEENSNSLFDGESGDDDSLFGDGDADKDTGSSSANKPEEPDCAPSPTSIQSGSDDEDDLEAALLREFEEAGIDTDSSNPSGEGDAGEDTGAPYQDKSAEPSQLDSAVPSPTPSDKNSEDDDIDSLFDDSSENTSSDPLALPAICGYRPTSPASPSRQPQSREESFGPSSRPLALLPQRPQPAVEQPNSEDPAVRFPGLALPRRKPAAPSVTPSTATPSAQPDANPTASTVASGTAPPSTQPDANPAPPVDAQSRKRTRDDDPLEIDDSSPEPEAKRARKEKEKSCKCKGCKNNRKCKRAGPGPCSKEELDARNGAARIQFGKASRKYQWMNSNPTQERYGQLPPSQTKEAKARREAVQQLANSIAIAETELPFDPAVMASDLGNPMLWSADGTFLPLSEDVMDTDIPVNSNDTTVDLRGEPSVSALQVSPPVSLFADRSNRGAQVTSSSTIVDLTEESSSTDGTPRSASLSTESSSSGISATSSRTTIDLTGESAPAHETSSPASLTPAQSNSGALATSSRTTIDLTREPEAASTAATSPMQREKEGLPRRKQTGQSVSNPGPNRPAATNGGPSVHDVLIRQQTEAMKEHTAAFTAEHRRFQWS</sequence>